<accession>A0A1Q2H207</accession>
<evidence type="ECO:0000313" key="2">
    <source>
        <dbReference type="Proteomes" id="UP000188243"/>
    </source>
</evidence>
<reference evidence="1 2" key="1">
    <citation type="submission" date="2017-02" db="EMBL/GenBank/DDBJ databases">
        <title>Complete genome sequence of the cold-active Pseudoalteromonas aliena strain EH1 isolated from Arctic seawater.</title>
        <authorList>
            <person name="Kim E."/>
            <person name="Heo E."/>
            <person name="Kim H."/>
            <person name="Kim D."/>
        </authorList>
    </citation>
    <scope>NUCLEOTIDE SEQUENCE [LARGE SCALE GENOMIC DNA]</scope>
    <source>
        <strain evidence="1 2">EH1</strain>
    </source>
</reference>
<dbReference type="STRING" id="247523.B0W48_16955"/>
<protein>
    <submittedName>
        <fullName evidence="1">Uncharacterized protein</fullName>
    </submittedName>
</protein>
<dbReference type="Proteomes" id="UP000188243">
    <property type="component" value="Chromosome"/>
</dbReference>
<proteinExistence type="predicted"/>
<dbReference type="AlphaFoldDB" id="A0A1Q2H207"/>
<name>A0A1Q2H207_9GAMM</name>
<evidence type="ECO:0000313" key="1">
    <source>
        <dbReference type="EMBL" id="AQQ01311.1"/>
    </source>
</evidence>
<organism evidence="1 2">
    <name type="scientific">Pseudoalteromonas aliena</name>
    <dbReference type="NCBI Taxonomy" id="247523"/>
    <lineage>
        <taxon>Bacteria</taxon>
        <taxon>Pseudomonadati</taxon>
        <taxon>Pseudomonadota</taxon>
        <taxon>Gammaproteobacteria</taxon>
        <taxon>Alteromonadales</taxon>
        <taxon>Pseudoalteromonadaceae</taxon>
        <taxon>Pseudoalteromonas</taxon>
    </lineage>
</organism>
<gene>
    <name evidence="1" type="ORF">B0W48_16955</name>
</gene>
<dbReference type="EMBL" id="CP019628">
    <property type="protein sequence ID" value="AQQ01311.1"/>
    <property type="molecule type" value="Genomic_DNA"/>
</dbReference>
<sequence>MAHYSLLRCGANSKNHSIAAFFAINPKKRKIRAPYAPDLRFGKRQYWLTRQNRKYNDCCS</sequence>
<dbReference type="KEGG" id="paln:B0W48_16955"/>